<keyword evidence="2" id="KW-0479">Metal-binding</keyword>
<keyword evidence="4 7" id="KW-0863">Zinc-finger</keyword>
<feature type="region of interest" description="Disordered" evidence="8">
    <location>
        <begin position="688"/>
        <end position="714"/>
    </location>
</feature>
<dbReference type="GO" id="GO:0003677">
    <property type="term" value="F:DNA binding"/>
    <property type="evidence" value="ECO:0007669"/>
    <property type="project" value="InterPro"/>
</dbReference>
<reference evidence="10" key="1">
    <citation type="submission" date="2020-08" db="EMBL/GenBank/DDBJ databases">
        <title>Chromosome-level assembly of Southern catfish (Silurus meridionalis) provides insights into visual adaptation to the nocturnal and benthic lifestyles.</title>
        <authorList>
            <person name="Zhang Y."/>
            <person name="Wang D."/>
            <person name="Peng Z."/>
        </authorList>
    </citation>
    <scope>NUCLEOTIDE SEQUENCE</scope>
    <source>
        <strain evidence="10">SWU-2019-XX</strain>
        <tissue evidence="10">Muscle</tissue>
    </source>
</reference>
<comment type="caution">
    <text evidence="10">The sequence shown here is derived from an EMBL/GenBank/DDBJ whole genome shotgun (WGS) entry which is preliminary data.</text>
</comment>
<evidence type="ECO:0000256" key="1">
    <source>
        <dbReference type="ARBA" id="ARBA00004123"/>
    </source>
</evidence>
<feature type="compositionally biased region" description="Basic and acidic residues" evidence="8">
    <location>
        <begin position="115"/>
        <end position="128"/>
    </location>
</feature>
<gene>
    <name evidence="10" type="ORF">HF521_012565</name>
</gene>
<feature type="compositionally biased region" description="Basic and acidic residues" evidence="8">
    <location>
        <begin position="58"/>
        <end position="69"/>
    </location>
</feature>
<comment type="similarity">
    <text evidence="7">Belongs to the AKAP95 family.</text>
</comment>
<dbReference type="Proteomes" id="UP000606274">
    <property type="component" value="Unassembled WGS sequence"/>
</dbReference>
<feature type="region of interest" description="Disordered" evidence="8">
    <location>
        <begin position="655"/>
        <end position="676"/>
    </location>
</feature>
<keyword evidence="5" id="KW-0862">Zinc</keyword>
<dbReference type="GO" id="GO:0008270">
    <property type="term" value="F:zinc ion binding"/>
    <property type="evidence" value="ECO:0007669"/>
    <property type="project" value="UniProtKB-KW"/>
</dbReference>
<organism evidence="10 11">
    <name type="scientific">Silurus meridionalis</name>
    <name type="common">Southern catfish</name>
    <name type="synonym">Silurus soldatovi meridionalis</name>
    <dbReference type="NCBI Taxonomy" id="175797"/>
    <lineage>
        <taxon>Eukaryota</taxon>
        <taxon>Metazoa</taxon>
        <taxon>Chordata</taxon>
        <taxon>Craniata</taxon>
        <taxon>Vertebrata</taxon>
        <taxon>Euteleostomi</taxon>
        <taxon>Actinopterygii</taxon>
        <taxon>Neopterygii</taxon>
        <taxon>Teleostei</taxon>
        <taxon>Ostariophysi</taxon>
        <taxon>Siluriformes</taxon>
        <taxon>Siluridae</taxon>
        <taxon>Silurus</taxon>
    </lineage>
</organism>
<sequence>MWSSELSFVAAAEEEVGGGSKKNRKPRLSVARPSRLGVSSLIRRGNRNRRHPHQNQPAHEHAAGEEKKRMDRSRHCKPLDPHFAYPLPKNFYGSDDFANDELPQHGCIDFGHGGEAQRPRGSPGEDHGAQPVFSTRKAKRKLWKKRSKALKAAYKAQAALGLHSTGGTDDITTEKQVPPEQEGKKRRDGPTDADEPKFKIAKTSCESTGDHKDSANKAEQPERAAARTVSISGAEGLNNEELPQLKIKFQNKKVQPSDNGAGSHAEEIHEKASKSAAVRESYTSYKKVDPQQRRQSNEHSGTRTGHERNPKKKAKKKNQTYFWNPGMKITAQRVAFVCSVCKFHSFYRKKLAEHLESTFHKEHFKFLLEHLSEPTVNFLQGHFKKRQNNVENFISHLQNHRETLCQLYEDRDLTRDISMENFIRKAEAAHCVACNMYIPMVHQLIQKHLKSPEHNQNCRMMMVESKQMGLSIAQRILSERFMKKKLKLYLKDAMVTNKPEVNQEVPNAVPDMMSQDAFCDQVSKASEAVRNRKDQVEPFCEQVINTEEEPGERKDQQVEPFCEQVINTEEEPGERKDQQVEPFCERVINAEEEPGERKDQQVEPFCERVINAEEEPGEQKDQVVEPFFERVINADEEPGERKDQEVEPFCEQGIEAEETVREPENQEVATSSEGMITATEAVMNRREQQAVPMWEESNPAVVPKRNEDVQEKPERQDLAQLLFSLLDEEEDMEGVELGEEEQEENEYL</sequence>
<dbReference type="InterPro" id="IPR034736">
    <property type="entry name" value="ZF_C2H2_AKAP95"/>
</dbReference>
<feature type="domain" description="C2H2 AKAP95-type" evidence="9">
    <location>
        <begin position="338"/>
        <end position="360"/>
    </location>
</feature>
<evidence type="ECO:0000256" key="8">
    <source>
        <dbReference type="SAM" id="MobiDB-lite"/>
    </source>
</evidence>
<comment type="subcellular location">
    <subcellularLocation>
        <location evidence="1">Nucleus</location>
    </subcellularLocation>
</comment>
<dbReference type="GO" id="GO:0005634">
    <property type="term" value="C:nucleus"/>
    <property type="evidence" value="ECO:0007669"/>
    <property type="project" value="UniProtKB-SubCell"/>
</dbReference>
<feature type="compositionally biased region" description="Basic and acidic residues" evidence="8">
    <location>
        <begin position="704"/>
        <end position="714"/>
    </location>
</feature>
<protein>
    <recommendedName>
        <fullName evidence="9">C2H2 AKAP95-type domain-containing protein</fullName>
    </recommendedName>
</protein>
<feature type="compositionally biased region" description="Basic and acidic residues" evidence="8">
    <location>
        <begin position="181"/>
        <end position="198"/>
    </location>
</feature>
<dbReference type="Pfam" id="PF04988">
    <property type="entry name" value="AKAP95"/>
    <property type="match status" value="1"/>
</dbReference>
<accession>A0A8T0ADM9</accession>
<evidence type="ECO:0000256" key="3">
    <source>
        <dbReference type="ARBA" id="ARBA00022737"/>
    </source>
</evidence>
<feature type="region of interest" description="Disordered" evidence="8">
    <location>
        <begin position="12"/>
        <end position="141"/>
    </location>
</feature>
<evidence type="ECO:0000256" key="7">
    <source>
        <dbReference type="PROSITE-ProRule" id="PRU01140"/>
    </source>
</evidence>
<feature type="region of interest" description="Disordered" evidence="8">
    <location>
        <begin position="727"/>
        <end position="748"/>
    </location>
</feature>
<evidence type="ECO:0000259" key="9">
    <source>
        <dbReference type="PROSITE" id="PS51799"/>
    </source>
</evidence>
<feature type="compositionally biased region" description="Basic and acidic residues" evidence="8">
    <location>
        <begin position="208"/>
        <end position="225"/>
    </location>
</feature>
<feature type="compositionally biased region" description="Basic residues" evidence="8">
    <location>
        <begin position="309"/>
        <end position="318"/>
    </location>
</feature>
<dbReference type="InterPro" id="IPR007071">
    <property type="entry name" value="AKAP95"/>
</dbReference>
<dbReference type="PROSITE" id="PS51799">
    <property type="entry name" value="ZF_C2H2_AKAP95"/>
    <property type="match status" value="2"/>
</dbReference>
<feature type="compositionally biased region" description="Basic and acidic residues" evidence="8">
    <location>
        <begin position="286"/>
        <end position="308"/>
    </location>
</feature>
<evidence type="ECO:0000313" key="11">
    <source>
        <dbReference type="Proteomes" id="UP000606274"/>
    </source>
</evidence>
<feature type="domain" description="C2H2 AKAP95-type" evidence="9">
    <location>
        <begin position="431"/>
        <end position="454"/>
    </location>
</feature>
<feature type="region of interest" description="Disordered" evidence="8">
    <location>
        <begin position="159"/>
        <end position="237"/>
    </location>
</feature>
<name>A0A8T0ADM9_SILME</name>
<keyword evidence="3" id="KW-0677">Repeat</keyword>
<dbReference type="PANTHER" id="PTHR12190">
    <property type="entry name" value="A-KINASE ANCHOR PROTEIN AKAP 8"/>
    <property type="match status" value="1"/>
</dbReference>
<evidence type="ECO:0000256" key="2">
    <source>
        <dbReference type="ARBA" id="ARBA00022723"/>
    </source>
</evidence>
<feature type="compositionally biased region" description="Basic residues" evidence="8">
    <location>
        <begin position="44"/>
        <end position="53"/>
    </location>
</feature>
<proteinExistence type="inferred from homology"/>
<feature type="region of interest" description="Disordered" evidence="8">
    <location>
        <begin position="250"/>
        <end position="320"/>
    </location>
</feature>
<evidence type="ECO:0000256" key="5">
    <source>
        <dbReference type="ARBA" id="ARBA00022833"/>
    </source>
</evidence>
<keyword evidence="11" id="KW-1185">Reference proteome</keyword>
<feature type="compositionally biased region" description="Basic and acidic residues" evidence="8">
    <location>
        <begin position="264"/>
        <end position="273"/>
    </location>
</feature>
<dbReference type="PANTHER" id="PTHR12190:SF4">
    <property type="entry name" value="A-KINASE ANCHOR PROTEIN 8-LIKE"/>
    <property type="match status" value="1"/>
</dbReference>
<evidence type="ECO:0000256" key="6">
    <source>
        <dbReference type="ARBA" id="ARBA00023242"/>
    </source>
</evidence>
<evidence type="ECO:0000313" key="10">
    <source>
        <dbReference type="EMBL" id="KAF7689212.1"/>
    </source>
</evidence>
<keyword evidence="6" id="KW-0539">Nucleus</keyword>
<evidence type="ECO:0000256" key="4">
    <source>
        <dbReference type="ARBA" id="ARBA00022771"/>
    </source>
</evidence>
<dbReference type="AlphaFoldDB" id="A0A8T0ADM9"/>
<dbReference type="EMBL" id="JABFDY010000024">
    <property type="protein sequence ID" value="KAF7689212.1"/>
    <property type="molecule type" value="Genomic_DNA"/>
</dbReference>